<accession>A0A0E0KGJ6</accession>
<sequence length="138" mass="14782">MARSAARSVGDGRSSVAELGTVGAWQRGSAGSPFSFRGRRSSYVAASCHLSSCRGFLCPLLMSRRWSRGWGRGSEGGRVGGGAAELSGIFPTLRLGQPPQHGADDRTMTPPSRGRRRARWCMTGDNDGLWAAQIWTPD</sequence>
<dbReference type="AlphaFoldDB" id="A0A0E0KGJ6"/>
<dbReference type="HOGENOM" id="CLU_2053324_0_0_1"/>
<dbReference type="Gramene" id="OPUNC03G24490.1">
    <property type="protein sequence ID" value="OPUNC03G24490.1"/>
    <property type="gene ID" value="OPUNC03G24490"/>
</dbReference>
<evidence type="ECO:0000313" key="2">
    <source>
        <dbReference type="EnsemblPlants" id="OPUNC03G24490.1"/>
    </source>
</evidence>
<dbReference type="EnsemblPlants" id="OPUNC03G24490.1">
    <property type="protein sequence ID" value="OPUNC03G24490.1"/>
    <property type="gene ID" value="OPUNC03G24490"/>
</dbReference>
<protein>
    <submittedName>
        <fullName evidence="2">Uncharacterized protein</fullName>
    </submittedName>
</protein>
<evidence type="ECO:0000313" key="3">
    <source>
        <dbReference type="Proteomes" id="UP000026962"/>
    </source>
</evidence>
<proteinExistence type="predicted"/>
<reference evidence="2" key="1">
    <citation type="submission" date="2015-04" db="UniProtKB">
        <authorList>
            <consortium name="EnsemblPlants"/>
        </authorList>
    </citation>
    <scope>IDENTIFICATION</scope>
</reference>
<evidence type="ECO:0000256" key="1">
    <source>
        <dbReference type="SAM" id="MobiDB-lite"/>
    </source>
</evidence>
<organism evidence="2">
    <name type="scientific">Oryza punctata</name>
    <name type="common">Red rice</name>
    <dbReference type="NCBI Taxonomy" id="4537"/>
    <lineage>
        <taxon>Eukaryota</taxon>
        <taxon>Viridiplantae</taxon>
        <taxon>Streptophyta</taxon>
        <taxon>Embryophyta</taxon>
        <taxon>Tracheophyta</taxon>
        <taxon>Spermatophyta</taxon>
        <taxon>Magnoliopsida</taxon>
        <taxon>Liliopsida</taxon>
        <taxon>Poales</taxon>
        <taxon>Poaceae</taxon>
        <taxon>BOP clade</taxon>
        <taxon>Oryzoideae</taxon>
        <taxon>Oryzeae</taxon>
        <taxon>Oryzinae</taxon>
        <taxon>Oryza</taxon>
    </lineage>
</organism>
<keyword evidence="3" id="KW-1185">Reference proteome</keyword>
<dbReference type="Proteomes" id="UP000026962">
    <property type="component" value="Chromosome 3"/>
</dbReference>
<reference evidence="2" key="2">
    <citation type="submission" date="2018-05" db="EMBL/GenBank/DDBJ databases">
        <title>OpunRS2 (Oryza punctata Reference Sequence Version 2).</title>
        <authorList>
            <person name="Zhang J."/>
            <person name="Kudrna D."/>
            <person name="Lee S."/>
            <person name="Talag J."/>
            <person name="Welchert J."/>
            <person name="Wing R.A."/>
        </authorList>
    </citation>
    <scope>NUCLEOTIDE SEQUENCE [LARGE SCALE GENOMIC DNA]</scope>
</reference>
<name>A0A0E0KGJ6_ORYPU</name>
<feature type="region of interest" description="Disordered" evidence="1">
    <location>
        <begin position="92"/>
        <end position="118"/>
    </location>
</feature>